<dbReference type="SMART" id="SM00881">
    <property type="entry name" value="CoA_binding"/>
    <property type="match status" value="1"/>
</dbReference>
<keyword evidence="5 7" id="KW-0238">DNA-binding</keyword>
<feature type="DNA-binding region" description="H-T-H motif" evidence="7">
    <location>
        <begin position="16"/>
        <end position="55"/>
    </location>
</feature>
<dbReference type="EMBL" id="PFNG01000111">
    <property type="protein sequence ID" value="PIZ39714.1"/>
    <property type="molecule type" value="Genomic_DNA"/>
</dbReference>
<dbReference type="GO" id="GO:0051775">
    <property type="term" value="P:response to redox state"/>
    <property type="evidence" value="ECO:0007669"/>
    <property type="project" value="InterPro"/>
</dbReference>
<protein>
    <recommendedName>
        <fullName evidence="7">Redox-sensing transcriptional repressor Rex</fullName>
    </recommendedName>
</protein>
<dbReference type="HAMAP" id="MF_01131">
    <property type="entry name" value="Rex"/>
    <property type="match status" value="1"/>
</dbReference>
<reference evidence="10" key="1">
    <citation type="submission" date="2017-09" db="EMBL/GenBank/DDBJ databases">
        <title>Depth-based differentiation of microbial function through sediment-hosted aquifers and enrichment of novel symbionts in the deep terrestrial subsurface.</title>
        <authorList>
            <person name="Probst A.J."/>
            <person name="Ladd B."/>
            <person name="Jarett J.K."/>
            <person name="Geller-Mcgrath D.E."/>
            <person name="Sieber C.M.K."/>
            <person name="Emerson J.B."/>
            <person name="Anantharaman K."/>
            <person name="Thomas B.C."/>
            <person name="Malmstrom R."/>
            <person name="Stieglmeier M."/>
            <person name="Klingl A."/>
            <person name="Woyke T."/>
            <person name="Ryan C.M."/>
            <person name="Banfield J.F."/>
        </authorList>
    </citation>
    <scope>NUCLEOTIDE SEQUENCE [LARGE SCALE GENOMIC DNA]</scope>
</reference>
<dbReference type="Gene3D" id="3.40.50.720">
    <property type="entry name" value="NAD(P)-binding Rossmann-like Domain"/>
    <property type="match status" value="1"/>
</dbReference>
<feature type="domain" description="CoA-binding" evidence="8">
    <location>
        <begin position="80"/>
        <end position="182"/>
    </location>
</feature>
<keyword evidence="1 7" id="KW-0963">Cytoplasm</keyword>
<dbReference type="Pfam" id="PF02629">
    <property type="entry name" value="CoA_binding"/>
    <property type="match status" value="1"/>
</dbReference>
<dbReference type="GO" id="GO:0045892">
    <property type="term" value="P:negative regulation of DNA-templated transcription"/>
    <property type="evidence" value="ECO:0007669"/>
    <property type="project" value="InterPro"/>
</dbReference>
<dbReference type="NCBIfam" id="NF003996">
    <property type="entry name" value="PRK05472.2-5"/>
    <property type="match status" value="1"/>
</dbReference>
<proteinExistence type="inferred from homology"/>
<dbReference type="NCBIfam" id="NF003995">
    <property type="entry name" value="PRK05472.2-4"/>
    <property type="match status" value="1"/>
</dbReference>
<evidence type="ECO:0000256" key="6">
    <source>
        <dbReference type="ARBA" id="ARBA00023163"/>
    </source>
</evidence>
<organism evidence="9 10">
    <name type="scientific">Candidatus Aquicultor secundus</name>
    <dbReference type="NCBI Taxonomy" id="1973895"/>
    <lineage>
        <taxon>Bacteria</taxon>
        <taxon>Bacillati</taxon>
        <taxon>Actinomycetota</taxon>
        <taxon>Candidatus Aquicultoria</taxon>
        <taxon>Candidatus Aquicultorales</taxon>
        <taxon>Candidatus Aquicultoraceae</taxon>
        <taxon>Candidatus Aquicultor</taxon>
    </lineage>
</organism>
<dbReference type="SUPFAM" id="SSF51735">
    <property type="entry name" value="NAD(P)-binding Rossmann-fold domains"/>
    <property type="match status" value="1"/>
</dbReference>
<dbReference type="GO" id="GO:0003677">
    <property type="term" value="F:DNA binding"/>
    <property type="evidence" value="ECO:0007669"/>
    <property type="project" value="UniProtKB-UniRule"/>
</dbReference>
<dbReference type="Gene3D" id="1.10.10.10">
    <property type="entry name" value="Winged helix-like DNA-binding domain superfamily/Winged helix DNA-binding domain"/>
    <property type="match status" value="1"/>
</dbReference>
<accession>A0A2M7T8H5</accession>
<dbReference type="Proteomes" id="UP000230956">
    <property type="component" value="Unassembled WGS sequence"/>
</dbReference>
<comment type="function">
    <text evidence="7">Modulates transcription in response to changes in cellular NADH/NAD(+) redox state.</text>
</comment>
<dbReference type="InterPro" id="IPR022876">
    <property type="entry name" value="Tscrpt_rep_Rex"/>
</dbReference>
<dbReference type="InterPro" id="IPR036291">
    <property type="entry name" value="NAD(P)-bd_dom_sf"/>
</dbReference>
<dbReference type="InterPro" id="IPR003781">
    <property type="entry name" value="CoA-bd"/>
</dbReference>
<dbReference type="RefSeq" id="WP_286677876.1">
    <property type="nucleotide sequence ID" value="NZ_MNXI01000043.1"/>
</dbReference>
<keyword evidence="6 7" id="KW-0804">Transcription</keyword>
<evidence type="ECO:0000256" key="3">
    <source>
        <dbReference type="ARBA" id="ARBA00023015"/>
    </source>
</evidence>
<comment type="caution">
    <text evidence="9">The sequence shown here is derived from an EMBL/GenBank/DDBJ whole genome shotgun (WGS) entry which is preliminary data.</text>
</comment>
<evidence type="ECO:0000256" key="5">
    <source>
        <dbReference type="ARBA" id="ARBA00023125"/>
    </source>
</evidence>
<dbReference type="GO" id="GO:0003700">
    <property type="term" value="F:DNA-binding transcription factor activity"/>
    <property type="evidence" value="ECO:0007669"/>
    <property type="project" value="UniProtKB-UniRule"/>
</dbReference>
<dbReference type="NCBIfam" id="NF003994">
    <property type="entry name" value="PRK05472.2-3"/>
    <property type="match status" value="1"/>
</dbReference>
<evidence type="ECO:0000313" key="10">
    <source>
        <dbReference type="Proteomes" id="UP000230956"/>
    </source>
</evidence>
<dbReference type="InterPro" id="IPR058236">
    <property type="entry name" value="Rex_actinobacterial-type"/>
</dbReference>
<evidence type="ECO:0000313" key="9">
    <source>
        <dbReference type="EMBL" id="PIZ39714.1"/>
    </source>
</evidence>
<comment type="similarity">
    <text evidence="7">Belongs to the transcriptional regulatory Rex family.</text>
</comment>
<keyword evidence="4 7" id="KW-0520">NAD</keyword>
<evidence type="ECO:0000256" key="4">
    <source>
        <dbReference type="ARBA" id="ARBA00023027"/>
    </source>
</evidence>
<sequence length="210" mass="22465">MKKAKIPQTTITRLPVYLRALVMLANKGEQITSSHGLAQHAGTNAAQLRKDLSYLGEFGTRGVGYDVDQLINEVSKWLGLLRDRTVVIVGLGRLGGALVGYQGFSQKGFKVVGAFDRDPAIVGTVVDGLTVNHINDLESIVKDTQGGVDIGIIATQAPSAQGVANRMVDAGVKAIINFAPITIDVPAGVVLRQVDLSVELQILSYYLQKR</sequence>
<comment type="subunit">
    <text evidence="7">Homodimer.</text>
</comment>
<evidence type="ECO:0000256" key="1">
    <source>
        <dbReference type="ARBA" id="ARBA00022490"/>
    </source>
</evidence>
<evidence type="ECO:0000259" key="8">
    <source>
        <dbReference type="SMART" id="SM00881"/>
    </source>
</evidence>
<name>A0A2M7T8H5_9ACTN</name>
<dbReference type="GO" id="GO:0005737">
    <property type="term" value="C:cytoplasm"/>
    <property type="evidence" value="ECO:0007669"/>
    <property type="project" value="UniProtKB-SubCell"/>
</dbReference>
<dbReference type="NCBIfam" id="NF003992">
    <property type="entry name" value="PRK05472.2-1"/>
    <property type="match status" value="1"/>
</dbReference>
<evidence type="ECO:0000256" key="2">
    <source>
        <dbReference type="ARBA" id="ARBA00022491"/>
    </source>
</evidence>
<feature type="binding site" evidence="7">
    <location>
        <begin position="90"/>
        <end position="95"/>
    </location>
    <ligand>
        <name>NAD(+)</name>
        <dbReference type="ChEBI" id="CHEBI:57540"/>
    </ligand>
</feature>
<dbReference type="Pfam" id="PF06971">
    <property type="entry name" value="Put_DNA-bind_N"/>
    <property type="match status" value="1"/>
</dbReference>
<evidence type="ECO:0000256" key="7">
    <source>
        <dbReference type="HAMAP-Rule" id="MF_01131"/>
    </source>
</evidence>
<keyword evidence="2 7" id="KW-0678">Repressor</keyword>
<dbReference type="InterPro" id="IPR036390">
    <property type="entry name" value="WH_DNA-bd_sf"/>
</dbReference>
<comment type="subcellular location">
    <subcellularLocation>
        <location evidence="7">Cytoplasm</location>
    </subcellularLocation>
</comment>
<dbReference type="PANTHER" id="PTHR35786:SF1">
    <property type="entry name" value="REDOX-SENSING TRANSCRIPTIONAL REPRESSOR REX 1"/>
    <property type="match status" value="1"/>
</dbReference>
<dbReference type="NCBIfam" id="NF003993">
    <property type="entry name" value="PRK05472.2-2"/>
    <property type="match status" value="1"/>
</dbReference>
<dbReference type="SUPFAM" id="SSF46785">
    <property type="entry name" value="Winged helix' DNA-binding domain"/>
    <property type="match status" value="1"/>
</dbReference>
<keyword evidence="3 7" id="KW-0805">Transcription regulation</keyword>
<dbReference type="AlphaFoldDB" id="A0A2M7T8H5"/>
<dbReference type="PANTHER" id="PTHR35786">
    <property type="entry name" value="REDOX-SENSING TRANSCRIPTIONAL REPRESSOR REX"/>
    <property type="match status" value="1"/>
</dbReference>
<gene>
    <name evidence="7" type="primary">rex</name>
    <name evidence="9" type="ORF">COY37_04690</name>
</gene>
<dbReference type="InterPro" id="IPR036388">
    <property type="entry name" value="WH-like_DNA-bd_sf"/>
</dbReference>
<dbReference type="InterPro" id="IPR009718">
    <property type="entry name" value="Rex_DNA-bd_C_dom"/>
</dbReference>
<dbReference type="NCBIfam" id="NF003989">
    <property type="entry name" value="PRK05472.1-3"/>
    <property type="match status" value="1"/>
</dbReference>